<organism evidence="7 8">
    <name type="scientific">Brevibacterium yomogidense</name>
    <dbReference type="NCBI Taxonomy" id="946573"/>
    <lineage>
        <taxon>Bacteria</taxon>
        <taxon>Bacillati</taxon>
        <taxon>Actinomycetota</taxon>
        <taxon>Actinomycetes</taxon>
        <taxon>Micrococcales</taxon>
        <taxon>Brevibacteriaceae</taxon>
        <taxon>Brevibacterium</taxon>
    </lineage>
</organism>
<feature type="region of interest" description="Disordered" evidence="5">
    <location>
        <begin position="1"/>
        <end position="29"/>
    </location>
</feature>
<dbReference type="CDD" id="cd02433">
    <property type="entry name" value="Nodulin-21_like_2"/>
    <property type="match status" value="1"/>
</dbReference>
<dbReference type="GO" id="GO:0005384">
    <property type="term" value="F:manganese ion transmembrane transporter activity"/>
    <property type="evidence" value="ECO:0007669"/>
    <property type="project" value="InterPro"/>
</dbReference>
<evidence type="ECO:0000256" key="2">
    <source>
        <dbReference type="ARBA" id="ARBA00022692"/>
    </source>
</evidence>
<dbReference type="InterPro" id="IPR039376">
    <property type="entry name" value="Ferritin_CCC1_N"/>
</dbReference>
<dbReference type="GO" id="GO:0030026">
    <property type="term" value="P:intracellular manganese ion homeostasis"/>
    <property type="evidence" value="ECO:0007669"/>
    <property type="project" value="InterPro"/>
</dbReference>
<dbReference type="GO" id="GO:0012505">
    <property type="term" value="C:endomembrane system"/>
    <property type="evidence" value="ECO:0007669"/>
    <property type="project" value="UniProtKB-SubCell"/>
</dbReference>
<evidence type="ECO:0000313" key="7">
    <source>
        <dbReference type="EMBL" id="SLN01023.1"/>
    </source>
</evidence>
<feature type="transmembrane region" description="Helical" evidence="6">
    <location>
        <begin position="318"/>
        <end position="339"/>
    </location>
</feature>
<feature type="transmembrane region" description="Helical" evidence="6">
    <location>
        <begin position="189"/>
        <end position="222"/>
    </location>
</feature>
<keyword evidence="8" id="KW-1185">Reference proteome</keyword>
<dbReference type="CDD" id="cd01044">
    <property type="entry name" value="Ferritin_CCC1_N"/>
    <property type="match status" value="1"/>
</dbReference>
<keyword evidence="4 6" id="KW-0472">Membrane</keyword>
<evidence type="ECO:0000256" key="4">
    <source>
        <dbReference type="ARBA" id="ARBA00023136"/>
    </source>
</evidence>
<name>A0A1X6XPF4_9MICO</name>
<evidence type="ECO:0000313" key="8">
    <source>
        <dbReference type="Proteomes" id="UP000196581"/>
    </source>
</evidence>
<evidence type="ECO:0000256" key="6">
    <source>
        <dbReference type="SAM" id="Phobius"/>
    </source>
</evidence>
<comment type="subcellular location">
    <subcellularLocation>
        <location evidence="1">Endomembrane system</location>
        <topology evidence="1">Multi-pass membrane protein</topology>
    </subcellularLocation>
</comment>
<protein>
    <recommendedName>
        <fullName evidence="9">Nodulin 21-related protein</fullName>
    </recommendedName>
</protein>
<sequence>MTDQRPDDPGAYSRGPALTPDEDREPLTGPIYTVSDTLSGPDRALVRRWQKHLANERLEERLYRTLAQRRDGEEAEILTALAEAEARHQQHWITLLGDYAEPRRRPSFGTLVLAFLGRVFGSVFVLALAQQSESQSPYATDRWATSRMAADETIHAEVVRALAQQSRARLSGSFRAAVFGANDGLVSNLALVLGVAAAGMTPAAVLLTGVSGLLAGALSMGAGEYVSVRSQRELLEASEPDPESRHVIPHLDLDANELALVYRARGMDEDQAASAASTQIRAAQSPVHRRPIAGHRGDPAPATGTADDHEELGTGLSAAISSFCFFSSGAVIPILPFVFGMNGTPAVILAAALVGLALLVTGGIVGILSGRAPLPRALRQLAIGFGAAAVTYLLGLLFGTSVA</sequence>
<dbReference type="PANTHER" id="PTHR31851">
    <property type="entry name" value="FE(2+)/MN(2+) TRANSPORTER PCL1"/>
    <property type="match status" value="1"/>
</dbReference>
<evidence type="ECO:0000256" key="1">
    <source>
        <dbReference type="ARBA" id="ARBA00004127"/>
    </source>
</evidence>
<feature type="region of interest" description="Disordered" evidence="5">
    <location>
        <begin position="273"/>
        <end position="309"/>
    </location>
</feature>
<keyword evidence="2 6" id="KW-0812">Transmembrane</keyword>
<feature type="transmembrane region" description="Helical" evidence="6">
    <location>
        <begin position="345"/>
        <end position="369"/>
    </location>
</feature>
<feature type="transmembrane region" description="Helical" evidence="6">
    <location>
        <begin position="108"/>
        <end position="129"/>
    </location>
</feature>
<dbReference type="Pfam" id="PF01988">
    <property type="entry name" value="VIT1"/>
    <property type="match status" value="1"/>
</dbReference>
<evidence type="ECO:0000256" key="3">
    <source>
        <dbReference type="ARBA" id="ARBA00022989"/>
    </source>
</evidence>
<dbReference type="AlphaFoldDB" id="A0A1X6XPF4"/>
<dbReference type="Proteomes" id="UP000196581">
    <property type="component" value="Unassembled WGS sequence"/>
</dbReference>
<feature type="compositionally biased region" description="Low complexity" evidence="5">
    <location>
        <begin position="273"/>
        <end position="285"/>
    </location>
</feature>
<keyword evidence="3 6" id="KW-1133">Transmembrane helix</keyword>
<proteinExistence type="predicted"/>
<dbReference type="EMBL" id="FWFF01000020">
    <property type="protein sequence ID" value="SLN01023.1"/>
    <property type="molecule type" value="Genomic_DNA"/>
</dbReference>
<reference evidence="8" key="1">
    <citation type="submission" date="2017-02" db="EMBL/GenBank/DDBJ databases">
        <authorList>
            <person name="Dridi B."/>
        </authorList>
    </citation>
    <scope>NUCLEOTIDE SEQUENCE [LARGE SCALE GENOMIC DNA]</scope>
    <source>
        <strain evidence="8">B Co 03.10</strain>
    </source>
</reference>
<dbReference type="InterPro" id="IPR008217">
    <property type="entry name" value="Ccc1_fam"/>
</dbReference>
<gene>
    <name evidence="7" type="ORF">FM105_14035</name>
</gene>
<evidence type="ECO:0000256" key="5">
    <source>
        <dbReference type="SAM" id="MobiDB-lite"/>
    </source>
</evidence>
<feature type="transmembrane region" description="Helical" evidence="6">
    <location>
        <begin position="381"/>
        <end position="402"/>
    </location>
</feature>
<dbReference type="RefSeq" id="WP_087009199.1">
    <property type="nucleotide sequence ID" value="NZ_FWFF01000020.1"/>
</dbReference>
<accession>A0A1X6XPF4</accession>
<evidence type="ECO:0008006" key="9">
    <source>
        <dbReference type="Google" id="ProtNLM"/>
    </source>
</evidence>